<comment type="cofactor">
    <cofactor evidence="3">
        <name>Mg(2+)</name>
        <dbReference type="ChEBI" id="CHEBI:18420"/>
    </cofactor>
</comment>
<comment type="similarity">
    <text evidence="3">Belongs to the CofD family.</text>
</comment>
<dbReference type="UniPathway" id="UPA00071"/>
<dbReference type="HAMAP" id="MF_01257">
    <property type="entry name" value="CofD"/>
    <property type="match status" value="1"/>
</dbReference>
<dbReference type="GO" id="GO:0043743">
    <property type="term" value="F:LPPG:FO 2-phospho-L-lactate transferase activity"/>
    <property type="evidence" value="ECO:0007669"/>
    <property type="project" value="UniProtKB-EC"/>
</dbReference>
<dbReference type="RefSeq" id="WP_092905439.1">
    <property type="nucleotide sequence ID" value="NZ_FOZS01000002.1"/>
</dbReference>
<keyword evidence="1 3" id="KW-0808">Transferase</keyword>
<evidence type="ECO:0000256" key="1">
    <source>
        <dbReference type="ARBA" id="ARBA00022679"/>
    </source>
</evidence>
<evidence type="ECO:0000313" key="5">
    <source>
        <dbReference type="Proteomes" id="UP000199199"/>
    </source>
</evidence>
<comment type="function">
    <text evidence="3">Catalyzes the transfer of the 2-phospholactate moiety from (2S)-lactyl-2-diphospho-5'-guanosine to 7,8-didemethyl-8-hydroxy-5-deazariboflavin (FO) with the formation of oxidized coenzyme F420-0 and GMP.</text>
</comment>
<comment type="subunit">
    <text evidence="3">Homodimer.</text>
</comment>
<dbReference type="EC" id="2.7.8.28" evidence="3"/>
<evidence type="ECO:0000256" key="2">
    <source>
        <dbReference type="ARBA" id="ARBA00022842"/>
    </source>
</evidence>
<dbReference type="Pfam" id="PF01933">
    <property type="entry name" value="CofD"/>
    <property type="match status" value="1"/>
</dbReference>
<gene>
    <name evidence="3" type="primary">cofD</name>
    <name evidence="4" type="ORF">SAMN04488556_2978</name>
</gene>
<protein>
    <recommendedName>
        <fullName evidence="3">2-phospho-L-lactate transferase</fullName>
        <ecNumber evidence="3">2.7.8.28</ecNumber>
    </recommendedName>
    <alternativeName>
        <fullName evidence="3">EPPG:FO PEP transferase</fullName>
    </alternativeName>
</protein>
<dbReference type="Gene3D" id="3.40.50.10680">
    <property type="entry name" value="CofD-like domains"/>
    <property type="match status" value="1"/>
</dbReference>
<dbReference type="Proteomes" id="UP000199199">
    <property type="component" value="Unassembled WGS sequence"/>
</dbReference>
<dbReference type="OrthoDB" id="59563at2157"/>
<organism evidence="4 5">
    <name type="scientific">Halostagnicola kamekurae</name>
    <dbReference type="NCBI Taxonomy" id="619731"/>
    <lineage>
        <taxon>Archaea</taxon>
        <taxon>Methanobacteriati</taxon>
        <taxon>Methanobacteriota</taxon>
        <taxon>Stenosarchaea group</taxon>
        <taxon>Halobacteria</taxon>
        <taxon>Halobacteriales</taxon>
        <taxon>Natrialbaceae</taxon>
        <taxon>Halostagnicola</taxon>
    </lineage>
</organism>
<feature type="binding site" evidence="3">
    <location>
        <position position="49"/>
    </location>
    <ligand>
        <name>7,8-didemethyl-8-hydroxy-5-deazariboflavin</name>
        <dbReference type="ChEBI" id="CHEBI:59904"/>
    </ligand>
</feature>
<keyword evidence="5" id="KW-1185">Reference proteome</keyword>
<sequence length="330" mass="34979">MVTFLSGGTGTPKLLDGVDAAFSPDDVTVVANTGDDVELGGLLVCPDVDTLLFQGGDVLDRETWWGIEDDTHHTNAELLDIADAADLPTGPQYLSDDRQTAGRAIADWRRFSGVGEFMTIGDRDRAVHITRTSLLDQGRSLSEAIASLASAFEVPFDLLPMSDEPIASLVHTEDGTMHFQEYWVGWNAEPAVEDVEFRGSNDADPAPGVLEALADPVVIGPSNPVTSIGPMLSIPGFADALGQTPVVVVSPFLGDEAFSGPAGQLMDAAGADPSTAGLAETYPFADAFVVDEADDTEFDRPTIRTDIRIDSSDDAARVARTVADAIERVE</sequence>
<dbReference type="InterPro" id="IPR002882">
    <property type="entry name" value="CofD"/>
</dbReference>
<dbReference type="NCBIfam" id="TIGR01819">
    <property type="entry name" value="F420_cofD"/>
    <property type="match status" value="1"/>
</dbReference>
<dbReference type="GO" id="GO:0052645">
    <property type="term" value="P:F420-0 metabolic process"/>
    <property type="evidence" value="ECO:0007669"/>
    <property type="project" value="UniProtKB-UniRule"/>
</dbReference>
<reference evidence="5" key="1">
    <citation type="submission" date="2016-10" db="EMBL/GenBank/DDBJ databases">
        <authorList>
            <person name="Varghese N."/>
            <person name="Submissions S."/>
        </authorList>
    </citation>
    <scope>NUCLEOTIDE SEQUENCE [LARGE SCALE GENOMIC DNA]</scope>
    <source>
        <strain evidence="5">DSM 22427</strain>
    </source>
</reference>
<dbReference type="InterPro" id="IPR010115">
    <property type="entry name" value="FbiA/CofD"/>
</dbReference>
<dbReference type="GO" id="GO:0000287">
    <property type="term" value="F:magnesium ion binding"/>
    <property type="evidence" value="ECO:0007669"/>
    <property type="project" value="InterPro"/>
</dbReference>
<dbReference type="EMBL" id="FOZS01000002">
    <property type="protein sequence ID" value="SFS81641.1"/>
    <property type="molecule type" value="Genomic_DNA"/>
</dbReference>
<comment type="caution">
    <text evidence="3">Lacks conserved residue(s) required for the propagation of feature annotation.</text>
</comment>
<proteinExistence type="inferred from homology"/>
<dbReference type="PANTHER" id="PTHR43007:SF1">
    <property type="entry name" value="2-PHOSPHO-L-LACTATE TRANSFERASE"/>
    <property type="match status" value="1"/>
</dbReference>
<name>A0A1I6SXD9_9EURY</name>
<dbReference type="AlphaFoldDB" id="A0A1I6SXD9"/>
<dbReference type="PANTHER" id="PTHR43007">
    <property type="entry name" value="2-PHOSPHO-L-LACTATE TRANSFERASE"/>
    <property type="match status" value="1"/>
</dbReference>
<evidence type="ECO:0000256" key="3">
    <source>
        <dbReference type="HAMAP-Rule" id="MF_01257"/>
    </source>
</evidence>
<dbReference type="InterPro" id="IPR038136">
    <property type="entry name" value="CofD-like_dom_sf"/>
</dbReference>
<comment type="pathway">
    <text evidence="3">Cofactor biosynthesis; coenzyme F420 biosynthesis.</text>
</comment>
<comment type="catalytic activity">
    <reaction evidence="3">
        <text>(2S)-lactyl-2-diphospho-5'-guanosine + 7,8-didemethyl-8-hydroxy-5-deazariboflavin = oxidized coenzyme F420-0 + GMP + H(+)</text>
        <dbReference type="Rhea" id="RHEA:63444"/>
        <dbReference type="ChEBI" id="CHEBI:15378"/>
        <dbReference type="ChEBI" id="CHEBI:58115"/>
        <dbReference type="ChEBI" id="CHEBI:59435"/>
        <dbReference type="ChEBI" id="CHEBI:59904"/>
        <dbReference type="ChEBI" id="CHEBI:59907"/>
        <dbReference type="EC" id="2.7.8.28"/>
    </reaction>
</comment>
<accession>A0A1I6SXD9</accession>
<keyword evidence="2 3" id="KW-0460">Magnesium</keyword>
<evidence type="ECO:0000313" key="4">
    <source>
        <dbReference type="EMBL" id="SFS81641.1"/>
    </source>
</evidence>
<dbReference type="SUPFAM" id="SSF142338">
    <property type="entry name" value="CofD-like"/>
    <property type="match status" value="1"/>
</dbReference>
<dbReference type="Gene3D" id="1.10.8.240">
    <property type="entry name" value="CofD-like domain"/>
    <property type="match status" value="1"/>
</dbReference>